<evidence type="ECO:0000259" key="7">
    <source>
        <dbReference type="PROSITE" id="PS50102"/>
    </source>
</evidence>
<evidence type="ECO:0000313" key="9">
    <source>
        <dbReference type="Proteomes" id="UP001558652"/>
    </source>
</evidence>
<dbReference type="Gene3D" id="3.30.70.330">
    <property type="match status" value="2"/>
</dbReference>
<feature type="region of interest" description="Disordered" evidence="6">
    <location>
        <begin position="345"/>
        <end position="369"/>
    </location>
</feature>
<dbReference type="SMART" id="SM00360">
    <property type="entry name" value="RRM"/>
    <property type="match status" value="2"/>
</dbReference>
<keyword evidence="3 5" id="KW-0694">RNA-binding</keyword>
<keyword evidence="2" id="KW-0677">Repeat</keyword>
<proteinExistence type="predicted"/>
<feature type="domain" description="RRM" evidence="7">
    <location>
        <begin position="43"/>
        <end position="126"/>
    </location>
</feature>
<dbReference type="Proteomes" id="UP001558652">
    <property type="component" value="Unassembled WGS sequence"/>
</dbReference>
<accession>A0ABD0XSE6</accession>
<dbReference type="InterPro" id="IPR012677">
    <property type="entry name" value="Nucleotide-bd_a/b_plait_sf"/>
</dbReference>
<comment type="caution">
    <text evidence="8">The sequence shown here is derived from an EMBL/GenBank/DDBJ whole genome shotgun (WGS) entry which is preliminary data.</text>
</comment>
<dbReference type="GO" id="GO:0003723">
    <property type="term" value="F:RNA binding"/>
    <property type="evidence" value="ECO:0007669"/>
    <property type="project" value="UniProtKB-UniRule"/>
</dbReference>
<keyword evidence="9" id="KW-1185">Reference proteome</keyword>
<dbReference type="Pfam" id="PF00076">
    <property type="entry name" value="RRM_1"/>
    <property type="match status" value="2"/>
</dbReference>
<dbReference type="EMBL" id="JBFDAA010000023">
    <property type="protein sequence ID" value="KAL1110106.1"/>
    <property type="molecule type" value="Genomic_DNA"/>
</dbReference>
<feature type="compositionally biased region" description="Basic and acidic residues" evidence="6">
    <location>
        <begin position="349"/>
        <end position="358"/>
    </location>
</feature>
<dbReference type="PANTHER" id="PTHR48039">
    <property type="entry name" value="RNA-BINDING MOTIF PROTEIN 14B"/>
    <property type="match status" value="1"/>
</dbReference>
<dbReference type="AlphaFoldDB" id="A0ABD0XSE6"/>
<keyword evidence="4" id="KW-0539">Nucleus</keyword>
<dbReference type="PANTHER" id="PTHR48039:SF5">
    <property type="entry name" value="RNA-BINDING PROTEIN 28"/>
    <property type="match status" value="1"/>
</dbReference>
<feature type="compositionally biased region" description="Pro residues" evidence="6">
    <location>
        <begin position="360"/>
        <end position="369"/>
    </location>
</feature>
<evidence type="ECO:0000256" key="1">
    <source>
        <dbReference type="ARBA" id="ARBA00004123"/>
    </source>
</evidence>
<feature type="domain" description="RRM" evidence="7">
    <location>
        <begin position="190"/>
        <end position="268"/>
    </location>
</feature>
<name>A0ABD0XSE6_9HEMI</name>
<sequence length="369" mass="40683">MKVWIYDAPLQDSDPANTSLVFEFLDSPLLLSLPPPPFTPSDVSFRISRLPEHKSPGYDLATEDDVIQLFSTYGNVQEVVLLRRQQKLVGCCFVQFQNKASAAKAIAKTSGKPFLGRQIIVDWAVSKKKYGSSGENKETKLEPVENIIKEEIVDQELSQDDTSVKSEGKSLANKRIKTKQKCYNGVSDERTLFIRNLPFSASNDDFRKCVETFGNVCYSLICVNPVSQLSNGTAFVRFEDIKSATACLNAGNALKLDGVVLQPHLALPKDQLPKKEEHKIKDNRNLYLAKEGVIIAGTPAASGVSASDMSKRLSLELWKSQSLRNSCEPLQAPGSVGQSFTARLHTARHHDSTKRDLAPDPVPLVPLAP</sequence>
<evidence type="ECO:0000256" key="6">
    <source>
        <dbReference type="SAM" id="MobiDB-lite"/>
    </source>
</evidence>
<evidence type="ECO:0000256" key="5">
    <source>
        <dbReference type="PROSITE-ProRule" id="PRU00176"/>
    </source>
</evidence>
<dbReference type="PROSITE" id="PS50102">
    <property type="entry name" value="RRM"/>
    <property type="match status" value="2"/>
</dbReference>
<dbReference type="InterPro" id="IPR000504">
    <property type="entry name" value="RRM_dom"/>
</dbReference>
<organism evidence="8 9">
    <name type="scientific">Ranatra chinensis</name>
    <dbReference type="NCBI Taxonomy" id="642074"/>
    <lineage>
        <taxon>Eukaryota</taxon>
        <taxon>Metazoa</taxon>
        <taxon>Ecdysozoa</taxon>
        <taxon>Arthropoda</taxon>
        <taxon>Hexapoda</taxon>
        <taxon>Insecta</taxon>
        <taxon>Pterygota</taxon>
        <taxon>Neoptera</taxon>
        <taxon>Paraneoptera</taxon>
        <taxon>Hemiptera</taxon>
        <taxon>Heteroptera</taxon>
        <taxon>Panheteroptera</taxon>
        <taxon>Nepomorpha</taxon>
        <taxon>Nepidae</taxon>
        <taxon>Ranatrinae</taxon>
        <taxon>Ranatra</taxon>
    </lineage>
</organism>
<evidence type="ECO:0000256" key="2">
    <source>
        <dbReference type="ARBA" id="ARBA00022737"/>
    </source>
</evidence>
<dbReference type="SUPFAM" id="SSF54928">
    <property type="entry name" value="RNA-binding domain, RBD"/>
    <property type="match status" value="2"/>
</dbReference>
<reference evidence="8 9" key="1">
    <citation type="submission" date="2024-07" db="EMBL/GenBank/DDBJ databases">
        <title>Chromosome-level genome assembly of the water stick insect Ranatra chinensis (Heteroptera: Nepidae).</title>
        <authorList>
            <person name="Liu X."/>
        </authorList>
    </citation>
    <scope>NUCLEOTIDE SEQUENCE [LARGE SCALE GENOMIC DNA]</scope>
    <source>
        <strain evidence="8">Cailab_2021Rc</strain>
        <tissue evidence="8">Muscle</tissue>
    </source>
</reference>
<dbReference type="GO" id="GO:0005634">
    <property type="term" value="C:nucleus"/>
    <property type="evidence" value="ECO:0007669"/>
    <property type="project" value="UniProtKB-SubCell"/>
</dbReference>
<dbReference type="InterPro" id="IPR051945">
    <property type="entry name" value="RRM_MRD1_RNA_proc_ribogen"/>
</dbReference>
<comment type="subcellular location">
    <subcellularLocation>
        <location evidence="1">Nucleus</location>
    </subcellularLocation>
</comment>
<protein>
    <recommendedName>
        <fullName evidence="7">RRM domain-containing protein</fullName>
    </recommendedName>
</protein>
<evidence type="ECO:0000256" key="4">
    <source>
        <dbReference type="ARBA" id="ARBA00023242"/>
    </source>
</evidence>
<gene>
    <name evidence="8" type="ORF">AAG570_008183</name>
</gene>
<evidence type="ECO:0000256" key="3">
    <source>
        <dbReference type="ARBA" id="ARBA00022884"/>
    </source>
</evidence>
<dbReference type="InterPro" id="IPR035979">
    <property type="entry name" value="RBD_domain_sf"/>
</dbReference>
<evidence type="ECO:0000313" key="8">
    <source>
        <dbReference type="EMBL" id="KAL1110106.1"/>
    </source>
</evidence>